<dbReference type="EMBL" id="MN739107">
    <property type="protein sequence ID" value="QHS89199.1"/>
    <property type="molecule type" value="Genomic_DNA"/>
</dbReference>
<dbReference type="AlphaFoldDB" id="A0A6C0BCA6"/>
<organism evidence="2">
    <name type="scientific">viral metagenome</name>
    <dbReference type="NCBI Taxonomy" id="1070528"/>
    <lineage>
        <taxon>unclassified sequences</taxon>
        <taxon>metagenomes</taxon>
        <taxon>organismal metagenomes</taxon>
    </lineage>
</organism>
<sequence length="320" mass="36153">MALLDNIVMIVVAVFTVGFIYLYITTRQYLRQGFRDSSGNSVDLSGTPLVVNQVVNPYTTNAIRGADDYELSMVFQNESDTELSTDLRNKLSSQRPIADWSSHPPSSAMFQKGQREMFQDKNQKDTVNPQWYLGQQVTDSSGNPVNLEDKPVDAITGPLDASGNPYNFIEDNAIMPPDTLAVEQHEKKILQTYQPKHAGDLTTYNVDDAMELIRKIYDEKGEVPQVVRKKNNVYEVVGTRKKNEKIVYEETDQEAAASTDPVPAIGENMTVVPQAAKDTNAALDPFYTVDSTHKGRWNYRSWTPGLERMFPPTEPRKNWY</sequence>
<proteinExistence type="predicted"/>
<evidence type="ECO:0000256" key="1">
    <source>
        <dbReference type="SAM" id="Phobius"/>
    </source>
</evidence>
<reference evidence="2" key="1">
    <citation type="journal article" date="2020" name="Nature">
        <title>Giant virus diversity and host interactions through global metagenomics.</title>
        <authorList>
            <person name="Schulz F."/>
            <person name="Roux S."/>
            <person name="Paez-Espino D."/>
            <person name="Jungbluth S."/>
            <person name="Walsh D.A."/>
            <person name="Denef V.J."/>
            <person name="McMahon K.D."/>
            <person name="Konstantinidis K.T."/>
            <person name="Eloe-Fadrosh E.A."/>
            <person name="Kyrpides N.C."/>
            <person name="Woyke T."/>
        </authorList>
    </citation>
    <scope>NUCLEOTIDE SEQUENCE</scope>
    <source>
        <strain evidence="2">GVMAG-M-3300010158-60</strain>
    </source>
</reference>
<feature type="transmembrane region" description="Helical" evidence="1">
    <location>
        <begin position="6"/>
        <end position="24"/>
    </location>
</feature>
<keyword evidence="1" id="KW-1133">Transmembrane helix</keyword>
<keyword evidence="1" id="KW-0472">Membrane</keyword>
<evidence type="ECO:0000313" key="2">
    <source>
        <dbReference type="EMBL" id="QHS89199.1"/>
    </source>
</evidence>
<name>A0A6C0BCA6_9ZZZZ</name>
<protein>
    <submittedName>
        <fullName evidence="2">Uncharacterized protein</fullName>
    </submittedName>
</protein>
<keyword evidence="1" id="KW-0812">Transmembrane</keyword>
<accession>A0A6C0BCA6</accession>